<dbReference type="KEGG" id="sapo:SAPIO_CDS3861"/>
<dbReference type="VEuPathDB" id="FungiDB:SAPIO_CDS3861"/>
<evidence type="ECO:0000256" key="1">
    <source>
        <dbReference type="SAM" id="MobiDB-lite"/>
    </source>
</evidence>
<feature type="region of interest" description="Disordered" evidence="1">
    <location>
        <begin position="53"/>
        <end position="76"/>
    </location>
</feature>
<sequence length="368" mass="40562">MSYYTALDVCNLLNSVQPDSPLTPDAQSIISIVDPTVAEAEWNEVLATRRSIPGPSGRLQLGGSNSELASTSTPTGQDALPDEVIASEGLPWCLPLGPAASLHLPAEGDALEDLLDTFRKASLIATPDAENSFGLGEDAAHISNQSQTFTTPAQSVLPTPMSHDIRANARRSIKRPGTLGNRPKSHQDAQLWDLLRQKTSDFQGHIAEHFQQVLRAYVNMERYEVEGVAEDTSLPITDEQKKGRVSELYAAILDFGDFPEGSKKVQPFWARGNLSKVVGADLADIELEMLCWEVLEAAIKSQRGEPSIKRWSGTEEATWEEFYTFGGRWRAICESVRRKQSNLRRNNRRKAQSSTPAGKEIKERPTPP</sequence>
<protein>
    <submittedName>
        <fullName evidence="2">Uncharacterized protein</fullName>
    </submittedName>
</protein>
<name>A0A084G9T6_PSEDA</name>
<comment type="caution">
    <text evidence="2">The sequence shown here is derived from an EMBL/GenBank/DDBJ whole genome shotgun (WGS) entry which is preliminary data.</text>
</comment>
<accession>A0A084G9T6</accession>
<dbReference type="HOGENOM" id="CLU_752617_0_0_1"/>
<gene>
    <name evidence="2" type="ORF">SAPIO_CDS3861</name>
</gene>
<dbReference type="EMBL" id="JOWA01000089">
    <property type="protein sequence ID" value="KEZ44098.1"/>
    <property type="molecule type" value="Genomic_DNA"/>
</dbReference>
<organism evidence="2 3">
    <name type="scientific">Pseudallescheria apiosperma</name>
    <name type="common">Scedosporium apiospermum</name>
    <dbReference type="NCBI Taxonomy" id="563466"/>
    <lineage>
        <taxon>Eukaryota</taxon>
        <taxon>Fungi</taxon>
        <taxon>Dikarya</taxon>
        <taxon>Ascomycota</taxon>
        <taxon>Pezizomycotina</taxon>
        <taxon>Sordariomycetes</taxon>
        <taxon>Hypocreomycetidae</taxon>
        <taxon>Microascales</taxon>
        <taxon>Microascaceae</taxon>
        <taxon>Scedosporium</taxon>
    </lineage>
</organism>
<feature type="compositionally biased region" description="Polar residues" evidence="1">
    <location>
        <begin position="62"/>
        <end position="76"/>
    </location>
</feature>
<keyword evidence="3" id="KW-1185">Reference proteome</keyword>
<feature type="region of interest" description="Disordered" evidence="1">
    <location>
        <begin position="338"/>
        <end position="368"/>
    </location>
</feature>
<evidence type="ECO:0000313" key="3">
    <source>
        <dbReference type="Proteomes" id="UP000028545"/>
    </source>
</evidence>
<dbReference type="RefSeq" id="XP_016643897.1">
    <property type="nucleotide sequence ID" value="XM_016786554.1"/>
</dbReference>
<evidence type="ECO:0000313" key="2">
    <source>
        <dbReference type="EMBL" id="KEZ44098.1"/>
    </source>
</evidence>
<proteinExistence type="predicted"/>
<dbReference type="GeneID" id="27722933"/>
<feature type="compositionally biased region" description="Basic and acidic residues" evidence="1">
    <location>
        <begin position="359"/>
        <end position="368"/>
    </location>
</feature>
<dbReference type="OrthoDB" id="4814848at2759"/>
<dbReference type="AlphaFoldDB" id="A0A084G9T6"/>
<feature type="compositionally biased region" description="Basic residues" evidence="1">
    <location>
        <begin position="338"/>
        <end position="351"/>
    </location>
</feature>
<dbReference type="Proteomes" id="UP000028545">
    <property type="component" value="Unassembled WGS sequence"/>
</dbReference>
<reference evidence="2 3" key="1">
    <citation type="journal article" date="2014" name="Genome Announc.">
        <title>Draft genome sequence of the pathogenic fungus Scedosporium apiospermum.</title>
        <authorList>
            <person name="Vandeputte P."/>
            <person name="Ghamrawi S."/>
            <person name="Rechenmann M."/>
            <person name="Iltis A."/>
            <person name="Giraud S."/>
            <person name="Fleury M."/>
            <person name="Thornton C."/>
            <person name="Delhaes L."/>
            <person name="Meyer W."/>
            <person name="Papon N."/>
            <person name="Bouchara J.P."/>
        </authorList>
    </citation>
    <scope>NUCLEOTIDE SEQUENCE [LARGE SCALE GENOMIC DNA]</scope>
    <source>
        <strain evidence="2 3">IHEM 14462</strain>
    </source>
</reference>